<proteinExistence type="predicted"/>
<dbReference type="Gene3D" id="2.60.120.590">
    <property type="entry name" value="Alpha-ketoglutarate-dependent dioxygenase AlkB-like"/>
    <property type="match status" value="1"/>
</dbReference>
<dbReference type="GO" id="GO:0051213">
    <property type="term" value="F:dioxygenase activity"/>
    <property type="evidence" value="ECO:0007669"/>
    <property type="project" value="UniProtKB-KW"/>
</dbReference>
<dbReference type="InterPro" id="IPR005123">
    <property type="entry name" value="Oxoglu/Fe-dep_dioxygenase_dom"/>
</dbReference>
<dbReference type="InterPro" id="IPR037151">
    <property type="entry name" value="AlkB-like_sf"/>
</dbReference>
<dbReference type="PROSITE" id="PS51471">
    <property type="entry name" value="FE2OG_OXY"/>
    <property type="match status" value="1"/>
</dbReference>
<evidence type="ECO:0000259" key="1">
    <source>
        <dbReference type="PROSITE" id="PS51471"/>
    </source>
</evidence>
<evidence type="ECO:0000313" key="4">
    <source>
        <dbReference type="Proteomes" id="UP000675747"/>
    </source>
</evidence>
<accession>A0A8J8AXA4</accession>
<dbReference type="EMBL" id="JAGQFT020000001">
    <property type="protein sequence ID" value="MBS7455624.1"/>
    <property type="molecule type" value="Genomic_DNA"/>
</dbReference>
<dbReference type="Proteomes" id="UP000675747">
    <property type="component" value="Unassembled WGS sequence"/>
</dbReference>
<keyword evidence="2" id="KW-0560">Oxidoreductase</keyword>
<name>A0A8J8AXA4_9GAMM</name>
<dbReference type="InterPro" id="IPR027450">
    <property type="entry name" value="AlkB-like"/>
</dbReference>
<dbReference type="RefSeq" id="WP_211926374.1">
    <property type="nucleotide sequence ID" value="NZ_JAGQFT020000001.1"/>
</dbReference>
<dbReference type="PANTHER" id="PTHR31212:SF4">
    <property type="entry name" value="ALPHA-KETOGLUTARATE-DEPENDENT DIOXYGENASE ALKB HOMOLOG 3"/>
    <property type="match status" value="1"/>
</dbReference>
<dbReference type="AlphaFoldDB" id="A0A8J8AXA4"/>
<dbReference type="EMBL" id="JAGQFT010000051">
    <property type="protein sequence ID" value="MBR0562431.1"/>
    <property type="molecule type" value="Genomic_DNA"/>
</dbReference>
<gene>
    <name evidence="3" type="ORF">KB893_000540</name>
    <name evidence="2" type="ORF">KB893_07880</name>
</gene>
<dbReference type="SUPFAM" id="SSF51197">
    <property type="entry name" value="Clavaminate synthase-like"/>
    <property type="match status" value="1"/>
</dbReference>
<organism evidence="2">
    <name type="scientific">Coralloluteibacterium stylophorae</name>
    <dbReference type="NCBI Taxonomy" id="1776034"/>
    <lineage>
        <taxon>Bacteria</taxon>
        <taxon>Pseudomonadati</taxon>
        <taxon>Pseudomonadota</taxon>
        <taxon>Gammaproteobacteria</taxon>
        <taxon>Lysobacterales</taxon>
        <taxon>Lysobacteraceae</taxon>
        <taxon>Coralloluteibacterium</taxon>
    </lineage>
</organism>
<dbReference type="PANTHER" id="PTHR31212">
    <property type="entry name" value="ALPHA-KETOGLUTARATE-DEPENDENT DIOXYGENASE ALKB HOMOLOG 3"/>
    <property type="match status" value="1"/>
</dbReference>
<dbReference type="GO" id="GO:0006307">
    <property type="term" value="P:DNA alkylation repair"/>
    <property type="evidence" value="ECO:0007669"/>
    <property type="project" value="InterPro"/>
</dbReference>
<protein>
    <submittedName>
        <fullName evidence="2">Alpha-ketoglutarate-dependent dioxygenase AlkB</fullName>
    </submittedName>
</protein>
<reference evidence="2" key="2">
    <citation type="submission" date="2021-04" db="EMBL/GenBank/DDBJ databases">
        <authorList>
            <person name="Karlyshev A.V."/>
        </authorList>
    </citation>
    <scope>NUCLEOTIDE SEQUENCE</scope>
    <source>
        <strain evidence="2">LMG 29479</strain>
    </source>
</reference>
<reference evidence="3 4" key="1">
    <citation type="journal article" date="2021" name="Microbiol. Resour. Announc.">
        <title>Draft Genome Sequence of Coralloluteibacterium stylophorae LMG 29479T.</title>
        <authorList>
            <person name="Karlyshev A.V."/>
            <person name="Kudryashova E.B."/>
            <person name="Ariskina E.V."/>
            <person name="Conroy A.P."/>
            <person name="Abidueva E.Y."/>
        </authorList>
    </citation>
    <scope>NUCLEOTIDE SEQUENCE [LARGE SCALE GENOMIC DNA]</scope>
    <source>
        <strain evidence="3 4">LMG 29479</strain>
    </source>
</reference>
<feature type="domain" description="Fe2OG dioxygenase" evidence="1">
    <location>
        <begin position="93"/>
        <end position="191"/>
    </location>
</feature>
<dbReference type="InterPro" id="IPR032854">
    <property type="entry name" value="ALKBH3"/>
</dbReference>
<keyword evidence="2" id="KW-0223">Dioxygenase</keyword>
<dbReference type="Pfam" id="PF13532">
    <property type="entry name" value="2OG-FeII_Oxy_2"/>
    <property type="match status" value="1"/>
</dbReference>
<comment type="caution">
    <text evidence="2">The sequence shown here is derived from an EMBL/GenBank/DDBJ whole genome shotgun (WGS) entry which is preliminary data.</text>
</comment>
<evidence type="ECO:0000313" key="3">
    <source>
        <dbReference type="EMBL" id="MBS7455624.1"/>
    </source>
</evidence>
<evidence type="ECO:0000313" key="2">
    <source>
        <dbReference type="EMBL" id="MBR0562431.1"/>
    </source>
</evidence>
<sequence>MSQPLLFDPGPELLMDDADGRVLHVPALVAAETATAWFEALLHGLDWRAQRRDMYGREVDVPRLLAGFALADPALPATVAAARDAVAAHASAPFTHVGINLYRDGRDSVAPHNDTLDELVPRQPIALLSLGETRRMVIRRRRPPGGSLHMDLAAGSLLLMSWRTQLHCDHGIPKDPAVRAPRISLAFRVRPPAAA</sequence>
<keyword evidence="4" id="KW-1185">Reference proteome</keyword>